<sequence>MTTVHEVQEREIISLMIEELKNAFRRNDMVTVKRIYPKNDVTFQITASPEVWRCVIVAVGSQNFVGGKVGDEGILQEFYDFLHAEIHKL</sequence>
<dbReference type="EMBL" id="LAZR01048975">
    <property type="protein sequence ID" value="KKK90707.1"/>
    <property type="molecule type" value="Genomic_DNA"/>
</dbReference>
<evidence type="ECO:0000313" key="1">
    <source>
        <dbReference type="EMBL" id="KKK90707.1"/>
    </source>
</evidence>
<protein>
    <submittedName>
        <fullName evidence="1">Uncharacterized protein</fullName>
    </submittedName>
</protein>
<dbReference type="AlphaFoldDB" id="A0A0F8ZA67"/>
<name>A0A0F8ZA67_9ZZZZ</name>
<accession>A0A0F8ZA67</accession>
<comment type="caution">
    <text evidence="1">The sequence shown here is derived from an EMBL/GenBank/DDBJ whole genome shotgun (WGS) entry which is preliminary data.</text>
</comment>
<reference evidence="1" key="1">
    <citation type="journal article" date="2015" name="Nature">
        <title>Complex archaea that bridge the gap between prokaryotes and eukaryotes.</title>
        <authorList>
            <person name="Spang A."/>
            <person name="Saw J.H."/>
            <person name="Jorgensen S.L."/>
            <person name="Zaremba-Niedzwiedzka K."/>
            <person name="Martijn J."/>
            <person name="Lind A.E."/>
            <person name="van Eijk R."/>
            <person name="Schleper C."/>
            <person name="Guy L."/>
            <person name="Ettema T.J."/>
        </authorList>
    </citation>
    <scope>NUCLEOTIDE SEQUENCE</scope>
</reference>
<gene>
    <name evidence="1" type="ORF">LCGC14_2720300</name>
</gene>
<proteinExistence type="predicted"/>
<organism evidence="1">
    <name type="scientific">marine sediment metagenome</name>
    <dbReference type="NCBI Taxonomy" id="412755"/>
    <lineage>
        <taxon>unclassified sequences</taxon>
        <taxon>metagenomes</taxon>
        <taxon>ecological metagenomes</taxon>
    </lineage>
</organism>